<gene>
    <name evidence="13" type="primary">gldA</name>
    <name evidence="13" type="ORF">GCM10007968_15560</name>
</gene>
<evidence type="ECO:0000256" key="6">
    <source>
        <dbReference type="ARBA" id="ARBA00039147"/>
    </source>
</evidence>
<dbReference type="PIRSF" id="PIRSF000112">
    <property type="entry name" value="Glycerol_dehydrogenase"/>
    <property type="match status" value="1"/>
</dbReference>
<evidence type="ECO:0000259" key="12">
    <source>
        <dbReference type="Pfam" id="PF00465"/>
    </source>
</evidence>
<dbReference type="Gene3D" id="3.40.50.1970">
    <property type="match status" value="1"/>
</dbReference>
<protein>
    <recommendedName>
        <fullName evidence="7">Glycerol dehydrogenase</fullName>
        <ecNumber evidence="6">1.1.1.6</ecNumber>
    </recommendedName>
</protein>
<name>A0A917S291_9BACL</name>
<keyword evidence="9" id="KW-0862">Zinc</keyword>
<dbReference type="NCBIfam" id="NF006941">
    <property type="entry name" value="PRK09423.1"/>
    <property type="match status" value="1"/>
</dbReference>
<reference evidence="13" key="1">
    <citation type="journal article" date="2014" name="Int. J. Syst. Evol. Microbiol.">
        <title>Complete genome sequence of Corynebacterium casei LMG S-19264T (=DSM 44701T), isolated from a smear-ripened cheese.</title>
        <authorList>
            <consortium name="US DOE Joint Genome Institute (JGI-PGF)"/>
            <person name="Walter F."/>
            <person name="Albersmeier A."/>
            <person name="Kalinowski J."/>
            <person name="Ruckert C."/>
        </authorList>
    </citation>
    <scope>NUCLEOTIDE SEQUENCE</scope>
    <source>
        <strain evidence="13">JCM 15325</strain>
    </source>
</reference>
<dbReference type="PANTHER" id="PTHR43616:SF5">
    <property type="entry name" value="GLYCEROL DEHYDROGENASE 1"/>
    <property type="match status" value="1"/>
</dbReference>
<feature type="domain" description="Alcohol dehydrogenase iron-type/glycerol dehydrogenase GldA" evidence="12">
    <location>
        <begin position="20"/>
        <end position="166"/>
    </location>
</feature>
<feature type="binding site" evidence="11">
    <location>
        <begin position="128"/>
        <end position="131"/>
    </location>
    <ligand>
        <name>NAD(+)</name>
        <dbReference type="ChEBI" id="CHEBI:57540"/>
    </ligand>
</feature>
<keyword evidence="2 9" id="KW-0479">Metal-binding</keyword>
<evidence type="ECO:0000256" key="11">
    <source>
        <dbReference type="PIRSR" id="PIRSR000112-3"/>
    </source>
</evidence>
<comment type="similarity">
    <text evidence="1">Belongs to the iron-containing alcohol dehydrogenase family.</text>
</comment>
<feature type="binding site" evidence="11">
    <location>
        <position position="143"/>
    </location>
    <ligand>
        <name>NAD(+)</name>
        <dbReference type="ChEBI" id="CHEBI:57540"/>
    </ligand>
</feature>
<comment type="pathway">
    <text evidence="5">Polyol metabolism; glycerol fermentation; glycerone phosphate from glycerol (oxidative route): step 1/2.</text>
</comment>
<keyword evidence="14" id="KW-1185">Reference proteome</keyword>
<dbReference type="InterPro" id="IPR001670">
    <property type="entry name" value="ADH_Fe/GldA"/>
</dbReference>
<dbReference type="RefSeq" id="WP_188802528.1">
    <property type="nucleotide sequence ID" value="NZ_BMOK01000005.1"/>
</dbReference>
<keyword evidence="3" id="KW-0560">Oxidoreductase</keyword>
<evidence type="ECO:0000256" key="5">
    <source>
        <dbReference type="ARBA" id="ARBA00037918"/>
    </source>
</evidence>
<feature type="binding site" evidence="9">
    <location>
        <position position="283"/>
    </location>
    <ligand>
        <name>glycerol</name>
        <dbReference type="ChEBI" id="CHEBI:17754"/>
    </ligand>
</feature>
<comment type="catalytic activity">
    <reaction evidence="8">
        <text>glycerol + NAD(+) = dihydroxyacetone + NADH + H(+)</text>
        <dbReference type="Rhea" id="RHEA:13769"/>
        <dbReference type="ChEBI" id="CHEBI:15378"/>
        <dbReference type="ChEBI" id="CHEBI:16016"/>
        <dbReference type="ChEBI" id="CHEBI:17754"/>
        <dbReference type="ChEBI" id="CHEBI:57540"/>
        <dbReference type="ChEBI" id="CHEBI:57945"/>
        <dbReference type="EC" id="1.1.1.6"/>
    </reaction>
</comment>
<dbReference type="SUPFAM" id="SSF56796">
    <property type="entry name" value="Dehydroquinate synthase-like"/>
    <property type="match status" value="1"/>
</dbReference>
<evidence type="ECO:0000256" key="3">
    <source>
        <dbReference type="ARBA" id="ARBA00023002"/>
    </source>
</evidence>
<evidence type="ECO:0000256" key="7">
    <source>
        <dbReference type="ARBA" id="ARBA00040132"/>
    </source>
</evidence>
<feature type="binding site" evidence="10">
    <location>
        <position position="133"/>
    </location>
    <ligand>
        <name>glycerol</name>
        <dbReference type="ChEBI" id="CHEBI:17754"/>
    </ligand>
</feature>
<dbReference type="PANTHER" id="PTHR43616">
    <property type="entry name" value="GLYCEROL DEHYDROGENASE"/>
    <property type="match status" value="1"/>
</dbReference>
<feature type="binding site" evidence="11">
    <location>
        <position position="49"/>
    </location>
    <ligand>
        <name>NAD(+)</name>
        <dbReference type="ChEBI" id="CHEBI:57540"/>
    </ligand>
</feature>
<proteinExistence type="inferred from homology"/>
<evidence type="ECO:0000256" key="8">
    <source>
        <dbReference type="ARBA" id="ARBA00049006"/>
    </source>
</evidence>
<comment type="cofactor">
    <cofactor evidence="9">
        <name>Zn(2+)</name>
        <dbReference type="ChEBI" id="CHEBI:29105"/>
    </cofactor>
    <text evidence="9">Binds 1 zinc ion per subunit.</text>
</comment>
<dbReference type="AlphaFoldDB" id="A0A917S291"/>
<dbReference type="EC" id="1.1.1.6" evidence="6"/>
<dbReference type="PROSITE" id="PS00060">
    <property type="entry name" value="ADH_IRON_2"/>
    <property type="match status" value="1"/>
</dbReference>
<evidence type="ECO:0000256" key="10">
    <source>
        <dbReference type="PIRSR" id="PIRSR000112-2"/>
    </source>
</evidence>
<organism evidence="13 14">
    <name type="scientific">Sporolactobacillus putidus</name>
    <dbReference type="NCBI Taxonomy" id="492735"/>
    <lineage>
        <taxon>Bacteria</taxon>
        <taxon>Bacillati</taxon>
        <taxon>Bacillota</taxon>
        <taxon>Bacilli</taxon>
        <taxon>Bacillales</taxon>
        <taxon>Sporolactobacillaceae</taxon>
        <taxon>Sporolactobacillus</taxon>
    </lineage>
</organism>
<evidence type="ECO:0000313" key="14">
    <source>
        <dbReference type="Proteomes" id="UP000654670"/>
    </source>
</evidence>
<evidence type="ECO:0000256" key="4">
    <source>
        <dbReference type="ARBA" id="ARBA00023027"/>
    </source>
</evidence>
<dbReference type="EMBL" id="BMOK01000005">
    <property type="protein sequence ID" value="GGL52353.1"/>
    <property type="molecule type" value="Genomic_DNA"/>
</dbReference>
<feature type="binding site" evidence="9">
    <location>
        <position position="266"/>
    </location>
    <ligand>
        <name>glycerol</name>
        <dbReference type="ChEBI" id="CHEBI:17754"/>
    </ligand>
</feature>
<keyword evidence="4 11" id="KW-0520">NAD</keyword>
<feature type="binding site" evidence="11">
    <location>
        <position position="137"/>
    </location>
    <ligand>
        <name>NAD(+)</name>
        <dbReference type="ChEBI" id="CHEBI:57540"/>
    </ligand>
</feature>
<feature type="binding site" evidence="11">
    <location>
        <begin position="106"/>
        <end position="110"/>
    </location>
    <ligand>
        <name>NAD(+)</name>
        <dbReference type="ChEBI" id="CHEBI:57540"/>
    </ligand>
</feature>
<dbReference type="CDD" id="cd08170">
    <property type="entry name" value="GlyDH"/>
    <property type="match status" value="1"/>
</dbReference>
<sequence>MLGVTASVKSEKLAKSVTSPKKFIVGKGILANISDYISPLGDSAYFVCDEFIVDRATEEAGASFKASGKKAAFEKFNYECSQTEIDRNRKLAREAGANVIVGIGGGKTLDTAKSVAYYEKLPVVIYPTIASTDAPCTSIAVIYTDEGQFDHYLYLPGNPDMVIADTDILAAAPTRFFAAGIGDGLTTYFEARACYRSNGINLANLKPSLVGVGLAKLCYDTIRRNAIPALRAVERKLSTPAVEATIEATIYLSGVGAESGGLAAAHAIHNGMTAVPSLHRVQHGEKVTFALLVQLVLENAPQDEMEEVIKIIKAVGLPLTLKDLGLKEFKEDEWRKVAELSCAKNDTMGNMPFEVTPDDVFNAIVTADAIAESYHD</sequence>
<comment type="caution">
    <text evidence="13">The sequence shown here is derived from an EMBL/GenBank/DDBJ whole genome shotgun (WGS) entry which is preliminary data.</text>
</comment>
<evidence type="ECO:0000256" key="9">
    <source>
        <dbReference type="PIRSR" id="PIRSR000112-1"/>
    </source>
</evidence>
<dbReference type="GO" id="GO:0046872">
    <property type="term" value="F:metal ion binding"/>
    <property type="evidence" value="ECO:0007669"/>
    <property type="project" value="UniProtKB-KW"/>
</dbReference>
<evidence type="ECO:0000313" key="13">
    <source>
        <dbReference type="EMBL" id="GGL52353.1"/>
    </source>
</evidence>
<dbReference type="Pfam" id="PF00465">
    <property type="entry name" value="Fe-ADH"/>
    <property type="match status" value="1"/>
</dbReference>
<dbReference type="InterPro" id="IPR018211">
    <property type="entry name" value="ADH_Fe_CS"/>
</dbReference>
<dbReference type="Gene3D" id="1.20.1090.10">
    <property type="entry name" value="Dehydroquinate synthase-like - alpha domain"/>
    <property type="match status" value="1"/>
</dbReference>
<evidence type="ECO:0000256" key="1">
    <source>
        <dbReference type="ARBA" id="ARBA00007358"/>
    </source>
</evidence>
<dbReference type="GO" id="GO:0008888">
    <property type="term" value="F:glycerol dehydrogenase (NAD+) activity"/>
    <property type="evidence" value="ECO:0007669"/>
    <property type="project" value="UniProtKB-EC"/>
</dbReference>
<evidence type="ECO:0000256" key="2">
    <source>
        <dbReference type="ARBA" id="ARBA00022723"/>
    </source>
</evidence>
<accession>A0A917S291</accession>
<feature type="binding site" evidence="9">
    <location>
        <position position="183"/>
    </location>
    <ligand>
        <name>glycerol</name>
        <dbReference type="ChEBI" id="CHEBI:17754"/>
    </ligand>
</feature>
<dbReference type="InterPro" id="IPR016205">
    <property type="entry name" value="Glycerol_DH"/>
</dbReference>
<dbReference type="Proteomes" id="UP000654670">
    <property type="component" value="Unassembled WGS sequence"/>
</dbReference>
<reference evidence="13" key="2">
    <citation type="submission" date="2020-09" db="EMBL/GenBank/DDBJ databases">
        <authorList>
            <person name="Sun Q."/>
            <person name="Ohkuma M."/>
        </authorList>
    </citation>
    <scope>NUCLEOTIDE SEQUENCE</scope>
    <source>
        <strain evidence="13">JCM 15325</strain>
    </source>
</reference>